<dbReference type="InterPro" id="IPR020613">
    <property type="entry name" value="Thiolase_CS"/>
</dbReference>
<dbReference type="NCBIfam" id="NF005889">
    <property type="entry name" value="PRK07850.1"/>
    <property type="match status" value="1"/>
</dbReference>
<dbReference type="PIRSF" id="PIRSF000429">
    <property type="entry name" value="Ac-CoA_Ac_transf"/>
    <property type="match status" value="1"/>
</dbReference>
<organism evidence="8 9">
    <name type="scientific">Mycobacterium haemophilum</name>
    <dbReference type="NCBI Taxonomy" id="29311"/>
    <lineage>
        <taxon>Bacteria</taxon>
        <taxon>Bacillati</taxon>
        <taxon>Actinomycetota</taxon>
        <taxon>Actinomycetes</taxon>
        <taxon>Mycobacteriales</taxon>
        <taxon>Mycobacteriaceae</taxon>
        <taxon>Mycobacterium</taxon>
    </lineage>
</organism>
<comment type="similarity">
    <text evidence="1 5">Belongs to the thiolase-like superfamily. Thiolase family.</text>
</comment>
<dbReference type="InterPro" id="IPR020616">
    <property type="entry name" value="Thiolase_N"/>
</dbReference>
<comment type="caution">
    <text evidence="8">The sequence shown here is derived from an EMBL/GenBank/DDBJ whole genome shotgun (WGS) entry which is preliminary data.</text>
</comment>
<feature type="domain" description="Thiolase C-terminal" evidence="7">
    <location>
        <begin position="269"/>
        <end position="390"/>
    </location>
</feature>
<dbReference type="Pfam" id="PF02803">
    <property type="entry name" value="Thiolase_C"/>
    <property type="match status" value="1"/>
</dbReference>
<dbReference type="InterPro" id="IPR020617">
    <property type="entry name" value="Thiolase_C"/>
</dbReference>
<dbReference type="InterPro" id="IPR016039">
    <property type="entry name" value="Thiolase-like"/>
</dbReference>
<protein>
    <submittedName>
        <fullName evidence="8">Acetyl-CoA acetyltransferase</fullName>
    </submittedName>
</protein>
<gene>
    <name evidence="8" type="ORF">ABH38_18860</name>
</gene>
<evidence type="ECO:0000313" key="8">
    <source>
        <dbReference type="EMBL" id="KLO34448.1"/>
    </source>
</evidence>
<keyword evidence="2 5" id="KW-0808">Transferase</keyword>
<reference evidence="8 9" key="1">
    <citation type="submission" date="2015-05" db="EMBL/GenBank/DDBJ databases">
        <title>Genome sequence of Mycobacterium haemophilum.</title>
        <authorList>
            <person name="Greninger A.L."/>
            <person name="Cunningham G."/>
            <person name="Miller S."/>
        </authorList>
    </citation>
    <scope>NUCLEOTIDE SEQUENCE [LARGE SCALE GENOMIC DNA]</scope>
    <source>
        <strain evidence="9">UC1</strain>
    </source>
</reference>
<evidence type="ECO:0000313" key="9">
    <source>
        <dbReference type="Proteomes" id="UP000036334"/>
    </source>
</evidence>
<dbReference type="PANTHER" id="PTHR43365">
    <property type="entry name" value="BLR7806 PROTEIN"/>
    <property type="match status" value="1"/>
</dbReference>
<evidence type="ECO:0000256" key="4">
    <source>
        <dbReference type="PIRSR" id="PIRSR000429-1"/>
    </source>
</evidence>
<dbReference type="STRING" id="1202450.B586_04580"/>
<dbReference type="InterPro" id="IPR002155">
    <property type="entry name" value="Thiolase"/>
</dbReference>
<evidence type="ECO:0000259" key="7">
    <source>
        <dbReference type="Pfam" id="PF02803"/>
    </source>
</evidence>
<dbReference type="RefSeq" id="WP_047316605.1">
    <property type="nucleotide sequence ID" value="NZ_LDPQ01000032.1"/>
</dbReference>
<dbReference type="GO" id="GO:0016747">
    <property type="term" value="F:acyltransferase activity, transferring groups other than amino-acyl groups"/>
    <property type="evidence" value="ECO:0007669"/>
    <property type="project" value="InterPro"/>
</dbReference>
<dbReference type="Proteomes" id="UP000036334">
    <property type="component" value="Unassembled WGS sequence"/>
</dbReference>
<feature type="active site" description="Acyl-thioester intermediate" evidence="4">
    <location>
        <position position="93"/>
    </location>
</feature>
<evidence type="ECO:0000256" key="1">
    <source>
        <dbReference type="ARBA" id="ARBA00010982"/>
    </source>
</evidence>
<evidence type="ECO:0000256" key="3">
    <source>
        <dbReference type="ARBA" id="ARBA00023315"/>
    </source>
</evidence>
<dbReference type="Gene3D" id="3.40.47.10">
    <property type="match status" value="2"/>
</dbReference>
<feature type="active site" description="Proton acceptor" evidence="4">
    <location>
        <position position="377"/>
    </location>
</feature>
<accession>A0A0I9U9E8</accession>
<sequence>MGNPVIVEATRSPIGKRNGWLSGLHSTELLGAVQKALVDKAGISSGLQAGDIEQIIGGCVTQFSEQSNNISRTAWLTAGLPEHVGATTVDCQCGSGQQANHLIAGLIAIGAIDIGIACGVEAMSRVGLGANAGPDRSLIRAQSWDIDMPNQFEAAERIAKRRGITREEIDAFGFESQLRAKRAWDEGRFDREISPIEAPVLDEQQQPTMQRHVVTRDQGLRDTTMEGLSQLKPVLEGGIHTAGTSSQISDGAAAVLWMDEKKAKAIGLRPRARIVSQALVGAEAYYHLDGPVQSTAKVLEKAGMKIGDIDIVEINEAFASVVLSWARVHDPDMAKVNVNGGAIALGHPVGCTGSRLITTALHELERTDQSTALITMCAGGALSTGTIIERI</sequence>
<feature type="active site" description="Proton acceptor" evidence="4">
    <location>
        <position position="347"/>
    </location>
</feature>
<dbReference type="CDD" id="cd00751">
    <property type="entry name" value="thiolase"/>
    <property type="match status" value="1"/>
</dbReference>
<evidence type="ECO:0000259" key="6">
    <source>
        <dbReference type="Pfam" id="PF00108"/>
    </source>
</evidence>
<dbReference type="Pfam" id="PF00108">
    <property type="entry name" value="Thiolase_N"/>
    <property type="match status" value="1"/>
</dbReference>
<dbReference type="EMBL" id="LDPR01000026">
    <property type="protein sequence ID" value="KLO34448.1"/>
    <property type="molecule type" value="Genomic_DNA"/>
</dbReference>
<evidence type="ECO:0000256" key="5">
    <source>
        <dbReference type="RuleBase" id="RU003557"/>
    </source>
</evidence>
<feature type="domain" description="Thiolase N-terminal" evidence="6">
    <location>
        <begin position="5"/>
        <end position="260"/>
    </location>
</feature>
<keyword evidence="3 5" id="KW-0012">Acyltransferase</keyword>
<dbReference type="OrthoDB" id="3607666at2"/>
<evidence type="ECO:0000256" key="2">
    <source>
        <dbReference type="ARBA" id="ARBA00022679"/>
    </source>
</evidence>
<proteinExistence type="inferred from homology"/>
<dbReference type="NCBIfam" id="TIGR01930">
    <property type="entry name" value="AcCoA-C-Actrans"/>
    <property type="match status" value="1"/>
</dbReference>
<dbReference type="SUPFAM" id="SSF53901">
    <property type="entry name" value="Thiolase-like"/>
    <property type="match status" value="2"/>
</dbReference>
<dbReference type="AlphaFoldDB" id="A0A0I9U9E8"/>
<dbReference type="PANTHER" id="PTHR43365:SF1">
    <property type="entry name" value="ACETYL-COA C-ACYLTRANSFERASE"/>
    <property type="match status" value="1"/>
</dbReference>
<dbReference type="PROSITE" id="PS00737">
    <property type="entry name" value="THIOLASE_2"/>
    <property type="match status" value="1"/>
</dbReference>
<dbReference type="PATRIC" id="fig|29311.18.peg.2958"/>
<name>A0A0I9U9E8_9MYCO</name>
<keyword evidence="9" id="KW-1185">Reference proteome</keyword>